<dbReference type="EMBL" id="VFPP01000001">
    <property type="protein sequence ID" value="TQM82484.1"/>
    <property type="molecule type" value="Genomic_DNA"/>
</dbReference>
<organism evidence="2 3">
    <name type="scientific">Saccharothrix saharensis</name>
    <dbReference type="NCBI Taxonomy" id="571190"/>
    <lineage>
        <taxon>Bacteria</taxon>
        <taxon>Bacillati</taxon>
        <taxon>Actinomycetota</taxon>
        <taxon>Actinomycetes</taxon>
        <taxon>Pseudonocardiales</taxon>
        <taxon>Pseudonocardiaceae</taxon>
        <taxon>Saccharothrix</taxon>
    </lineage>
</organism>
<dbReference type="InterPro" id="IPR011009">
    <property type="entry name" value="Kinase-like_dom_sf"/>
</dbReference>
<name>A0A543JI80_9PSEU</name>
<protein>
    <submittedName>
        <fullName evidence="2">Phosphotransferase family enzyme</fullName>
    </submittedName>
</protein>
<sequence>MAEPLTAQDSTNVPDAPVDVTAISLDRVVRGVGRESGHTGPVNSDLIAGMAALVAADASPEVLAVRGDVVVVRVADVVLKAHERGTDLGVLTARLRLAADPRLGGLLLAPRSAPAVVLGRVVTAWPMGTPVPQGEPEDLPMEAAGRMLAALHRFTSADFAPPVPAAGAVPRMRRAVRDLALHTPAADLVRRAFATLPEFEAGGTTLIHGDWHLGQLVRRDGYRLIDVDDLGVGDPAWDMARPAALHAAGVLDAQAWGRLLGAYLDSGGAGVPRADPWSVLDAPARALVVQMAARALSAAERDGTGLNDAQEALIDACARIVSTHEPIRRG</sequence>
<dbReference type="InterPro" id="IPR002575">
    <property type="entry name" value="Aminoglycoside_PTrfase"/>
</dbReference>
<dbReference type="SUPFAM" id="SSF56112">
    <property type="entry name" value="Protein kinase-like (PK-like)"/>
    <property type="match status" value="1"/>
</dbReference>
<keyword evidence="3" id="KW-1185">Reference proteome</keyword>
<proteinExistence type="predicted"/>
<evidence type="ECO:0000313" key="3">
    <source>
        <dbReference type="Proteomes" id="UP000316628"/>
    </source>
</evidence>
<reference evidence="2 3" key="1">
    <citation type="submission" date="2019-06" db="EMBL/GenBank/DDBJ databases">
        <title>Sequencing the genomes of 1000 actinobacteria strains.</title>
        <authorList>
            <person name="Klenk H.-P."/>
        </authorList>
    </citation>
    <scope>NUCLEOTIDE SEQUENCE [LARGE SCALE GENOMIC DNA]</scope>
    <source>
        <strain evidence="2 3">DSM 45456</strain>
    </source>
</reference>
<evidence type="ECO:0000313" key="2">
    <source>
        <dbReference type="EMBL" id="TQM82484.1"/>
    </source>
</evidence>
<dbReference type="GO" id="GO:0016740">
    <property type="term" value="F:transferase activity"/>
    <property type="evidence" value="ECO:0007669"/>
    <property type="project" value="UniProtKB-KW"/>
</dbReference>
<comment type="caution">
    <text evidence="2">The sequence shown here is derived from an EMBL/GenBank/DDBJ whole genome shotgun (WGS) entry which is preliminary data.</text>
</comment>
<feature type="domain" description="Aminoglycoside phosphotransferase" evidence="1">
    <location>
        <begin position="141"/>
        <end position="277"/>
    </location>
</feature>
<accession>A0A543JI80</accession>
<dbReference type="Pfam" id="PF01636">
    <property type="entry name" value="APH"/>
    <property type="match status" value="1"/>
</dbReference>
<dbReference type="AlphaFoldDB" id="A0A543JI80"/>
<evidence type="ECO:0000259" key="1">
    <source>
        <dbReference type="Pfam" id="PF01636"/>
    </source>
</evidence>
<dbReference type="Gene3D" id="3.90.1200.10">
    <property type="match status" value="1"/>
</dbReference>
<keyword evidence="2" id="KW-0808">Transferase</keyword>
<gene>
    <name evidence="2" type="ORF">FHX81_4892</name>
</gene>
<dbReference type="Proteomes" id="UP000316628">
    <property type="component" value="Unassembled WGS sequence"/>
</dbReference>